<reference evidence="1 2" key="1">
    <citation type="submission" date="2019-03" db="EMBL/GenBank/DDBJ databases">
        <title>The genome sequence of a newly discovered highly antifungal drug resistant Aspergillus species, Aspergillus tanneri NIH 1004.</title>
        <authorList>
            <person name="Mounaud S."/>
            <person name="Singh I."/>
            <person name="Joardar V."/>
            <person name="Pakala S."/>
            <person name="Pakala S."/>
            <person name="Venepally P."/>
            <person name="Hoover J."/>
            <person name="Nierman W."/>
            <person name="Chung J."/>
            <person name="Losada L."/>
        </authorList>
    </citation>
    <scope>NUCLEOTIDE SEQUENCE [LARGE SCALE GENOMIC DNA]</scope>
    <source>
        <strain evidence="1 2">NIH1004</strain>
    </source>
</reference>
<evidence type="ECO:0000313" key="1">
    <source>
        <dbReference type="EMBL" id="THC98344.1"/>
    </source>
</evidence>
<organism evidence="1 2">
    <name type="scientific">Aspergillus tanneri</name>
    <dbReference type="NCBI Taxonomy" id="1220188"/>
    <lineage>
        <taxon>Eukaryota</taxon>
        <taxon>Fungi</taxon>
        <taxon>Dikarya</taxon>
        <taxon>Ascomycota</taxon>
        <taxon>Pezizomycotina</taxon>
        <taxon>Eurotiomycetes</taxon>
        <taxon>Eurotiomycetidae</taxon>
        <taxon>Eurotiales</taxon>
        <taxon>Aspergillaceae</taxon>
        <taxon>Aspergillus</taxon>
        <taxon>Aspergillus subgen. Circumdati</taxon>
    </lineage>
</organism>
<protein>
    <submittedName>
        <fullName evidence="1">Uncharacterized protein</fullName>
    </submittedName>
</protein>
<dbReference type="Proteomes" id="UP000308092">
    <property type="component" value="Unassembled WGS sequence"/>
</dbReference>
<keyword evidence="2" id="KW-1185">Reference proteome</keyword>
<evidence type="ECO:0000313" key="2">
    <source>
        <dbReference type="Proteomes" id="UP000308092"/>
    </source>
</evidence>
<dbReference type="VEuPathDB" id="FungiDB:EYZ11_002205"/>
<name>A0A4V6RQX8_9EURO</name>
<proteinExistence type="predicted"/>
<dbReference type="AlphaFoldDB" id="A0A4V6RQX8"/>
<dbReference type="EMBL" id="SOSA01000047">
    <property type="protein sequence ID" value="THC98344.1"/>
    <property type="molecule type" value="Genomic_DNA"/>
</dbReference>
<accession>A0A4V6RQX8</accession>
<comment type="caution">
    <text evidence="1">The sequence shown here is derived from an EMBL/GenBank/DDBJ whole genome shotgun (WGS) entry which is preliminary data.</text>
</comment>
<gene>
    <name evidence="1" type="ORF">EYZ11_002205</name>
</gene>
<sequence length="86" mass="9601">MQVIYLALSTLSSTHQGIRGIRILSRHKLSVLGAGLKRYPIEASPPDDVTLRFVCQTGSALKLQIALHIAFSPVMRRHFSCTFEHL</sequence>